<dbReference type="Proteomes" id="UP000287033">
    <property type="component" value="Unassembled WGS sequence"/>
</dbReference>
<dbReference type="PROSITE" id="PS51885">
    <property type="entry name" value="NEPRILYSIN"/>
    <property type="match status" value="1"/>
</dbReference>
<feature type="non-terminal residue" evidence="2">
    <location>
        <position position="1"/>
    </location>
</feature>
<dbReference type="Pfam" id="PF01431">
    <property type="entry name" value="Peptidase_M13"/>
    <property type="match status" value="1"/>
</dbReference>
<gene>
    <name evidence="2" type="ORF">chiPu_0025147</name>
</gene>
<dbReference type="STRING" id="137246.A0A401TF37"/>
<dbReference type="AlphaFoldDB" id="A0A401TF37"/>
<organism evidence="2 3">
    <name type="scientific">Chiloscyllium punctatum</name>
    <name type="common">Brownbanded bambooshark</name>
    <name type="synonym">Hemiscyllium punctatum</name>
    <dbReference type="NCBI Taxonomy" id="137246"/>
    <lineage>
        <taxon>Eukaryota</taxon>
        <taxon>Metazoa</taxon>
        <taxon>Chordata</taxon>
        <taxon>Craniata</taxon>
        <taxon>Vertebrata</taxon>
        <taxon>Chondrichthyes</taxon>
        <taxon>Elasmobranchii</taxon>
        <taxon>Galeomorphii</taxon>
        <taxon>Galeoidea</taxon>
        <taxon>Orectolobiformes</taxon>
        <taxon>Hemiscylliidae</taxon>
        <taxon>Chiloscyllium</taxon>
    </lineage>
</organism>
<name>A0A401TF37_CHIPU</name>
<comment type="caution">
    <text evidence="2">The sequence shown here is derived from an EMBL/GenBank/DDBJ whole genome shotgun (WGS) entry which is preliminary data.</text>
</comment>
<dbReference type="EMBL" id="BEZZ01052979">
    <property type="protein sequence ID" value="GCC41257.1"/>
    <property type="molecule type" value="Genomic_DNA"/>
</dbReference>
<dbReference type="Gene3D" id="3.40.390.10">
    <property type="entry name" value="Collagenase (Catalytic Domain)"/>
    <property type="match status" value="1"/>
</dbReference>
<dbReference type="SUPFAM" id="SSF55486">
    <property type="entry name" value="Metalloproteases ('zincins'), catalytic domain"/>
    <property type="match status" value="1"/>
</dbReference>
<dbReference type="PANTHER" id="PTHR11733">
    <property type="entry name" value="ZINC METALLOPROTEASE FAMILY M13 NEPRILYSIN-RELATED"/>
    <property type="match status" value="1"/>
</dbReference>
<dbReference type="PANTHER" id="PTHR11733:SF133">
    <property type="entry name" value="PHOSPHATE-REGULATING NEUTRAL ENDOPEPTIDASE PHEX"/>
    <property type="match status" value="1"/>
</dbReference>
<protein>
    <recommendedName>
        <fullName evidence="1">Peptidase M13 C-terminal domain-containing protein</fullName>
    </recommendedName>
</protein>
<dbReference type="GO" id="GO:0004222">
    <property type="term" value="F:metalloendopeptidase activity"/>
    <property type="evidence" value="ECO:0007669"/>
    <property type="project" value="InterPro"/>
</dbReference>
<dbReference type="InterPro" id="IPR018497">
    <property type="entry name" value="Peptidase_M13_C"/>
</dbReference>
<evidence type="ECO:0000313" key="2">
    <source>
        <dbReference type="EMBL" id="GCC41257.1"/>
    </source>
</evidence>
<dbReference type="GO" id="GO:0016485">
    <property type="term" value="P:protein processing"/>
    <property type="evidence" value="ECO:0007669"/>
    <property type="project" value="TreeGrafter"/>
</dbReference>
<feature type="domain" description="Peptidase M13 C-terminal" evidence="1">
    <location>
        <begin position="1"/>
        <end position="58"/>
    </location>
</feature>
<keyword evidence="3" id="KW-1185">Reference proteome</keyword>
<dbReference type="InterPro" id="IPR000718">
    <property type="entry name" value="Peptidase_M13"/>
</dbReference>
<sequence>VNGQRTLGENIADNAGLRQAFRAYRKWIREEKGDMEEPLLPGLPLSNNQLFFLSYAHVSHSLCSC</sequence>
<dbReference type="InterPro" id="IPR024079">
    <property type="entry name" value="MetalloPept_cat_dom_sf"/>
</dbReference>
<dbReference type="OMA" id="FSTQAEN"/>
<reference evidence="2 3" key="1">
    <citation type="journal article" date="2018" name="Nat. Ecol. Evol.">
        <title>Shark genomes provide insights into elasmobranch evolution and the origin of vertebrates.</title>
        <authorList>
            <person name="Hara Y"/>
            <person name="Yamaguchi K"/>
            <person name="Onimaru K"/>
            <person name="Kadota M"/>
            <person name="Koyanagi M"/>
            <person name="Keeley SD"/>
            <person name="Tatsumi K"/>
            <person name="Tanaka K"/>
            <person name="Motone F"/>
            <person name="Kageyama Y"/>
            <person name="Nozu R"/>
            <person name="Adachi N"/>
            <person name="Nishimura O"/>
            <person name="Nakagawa R"/>
            <person name="Tanegashima C"/>
            <person name="Kiyatake I"/>
            <person name="Matsumoto R"/>
            <person name="Murakumo K"/>
            <person name="Nishida K"/>
            <person name="Terakita A"/>
            <person name="Kuratani S"/>
            <person name="Sato K"/>
            <person name="Hyodo S Kuraku.S."/>
        </authorList>
    </citation>
    <scope>NUCLEOTIDE SEQUENCE [LARGE SCALE GENOMIC DNA]</scope>
</reference>
<accession>A0A401TF37</accession>
<dbReference type="GO" id="GO:0005886">
    <property type="term" value="C:plasma membrane"/>
    <property type="evidence" value="ECO:0007669"/>
    <property type="project" value="TreeGrafter"/>
</dbReference>
<proteinExistence type="predicted"/>
<evidence type="ECO:0000313" key="3">
    <source>
        <dbReference type="Proteomes" id="UP000287033"/>
    </source>
</evidence>
<dbReference type="OrthoDB" id="6475849at2759"/>
<evidence type="ECO:0000259" key="1">
    <source>
        <dbReference type="Pfam" id="PF01431"/>
    </source>
</evidence>